<name>A0A9D7E342_9PROT</name>
<dbReference type="Gene3D" id="6.10.80.10">
    <property type="entry name" value="Hexameric tyrosine-coordinated heme protein (HTHP)"/>
    <property type="match status" value="1"/>
</dbReference>
<dbReference type="EMBL" id="JADJEV010000005">
    <property type="protein sequence ID" value="MBK6975616.1"/>
    <property type="molecule type" value="Genomic_DNA"/>
</dbReference>
<dbReference type="Proteomes" id="UP000807785">
    <property type="component" value="Unassembled WGS sequence"/>
</dbReference>
<evidence type="ECO:0000313" key="2">
    <source>
        <dbReference type="EMBL" id="MBK6975616.1"/>
    </source>
</evidence>
<accession>A0A9D7E342</accession>
<proteinExistence type="predicted"/>
<sequence length="103" mass="11331">MRKLLATLISIAVLVAPGYAVAAGETPQSDDYMPSLITKTPLDGRKLAITIVRKTIGTIQADADAKKRVRAIYAEDPVMLMQAAELVNLEFRIIAEANNYWKK</sequence>
<reference evidence="3" key="1">
    <citation type="journal article" date="2021" name="Nat. Commun.">
        <title>Connecting structure to function with the recovery of over 1000 high-quality metagenome-assembled genomes from activated sludge using long-read sequencing.</title>
        <authorList>
            <person name="Singleton C.M."/>
            <person name="Petriglieri F."/>
            <person name="Kristensen J.M."/>
            <person name="Kirkegaard R.H."/>
            <person name="Michaelsen T.Y."/>
            <person name="Andersen M.H."/>
            <person name="Kondrotaite Z."/>
            <person name="Karst S.M."/>
            <person name="Dueholm M.S."/>
            <person name="Nielsen P.H."/>
            <person name="Albertsen M."/>
        </authorList>
    </citation>
    <scope>NUCLEOTIDE SEQUENCE [LARGE SCALE GENOMIC DNA]</scope>
</reference>
<dbReference type="InterPro" id="IPR021111">
    <property type="entry name" value="Hexamer_Tyr-coord_heme_pr_HTHP"/>
</dbReference>
<protein>
    <recommendedName>
        <fullName evidence="4">Hexameric tyrosine-coordinated heme protein (HTHP)</fullName>
    </recommendedName>
</protein>
<keyword evidence="1" id="KW-0732">Signal</keyword>
<dbReference type="Pfam" id="PF11534">
    <property type="entry name" value="HTHP"/>
    <property type="match status" value="1"/>
</dbReference>
<evidence type="ECO:0008006" key="4">
    <source>
        <dbReference type="Google" id="ProtNLM"/>
    </source>
</evidence>
<dbReference type="InterPro" id="IPR038125">
    <property type="entry name" value="HTHP_sf"/>
</dbReference>
<comment type="caution">
    <text evidence="2">The sequence shown here is derived from an EMBL/GenBank/DDBJ whole genome shotgun (WGS) entry which is preliminary data.</text>
</comment>
<feature type="signal peptide" evidence="1">
    <location>
        <begin position="1"/>
        <end position="22"/>
    </location>
</feature>
<organism evidence="2 3">
    <name type="scientific">Candidatus Methylophosphatis roskildensis</name>
    <dbReference type="NCBI Taxonomy" id="2899263"/>
    <lineage>
        <taxon>Bacteria</taxon>
        <taxon>Pseudomonadati</taxon>
        <taxon>Pseudomonadota</taxon>
        <taxon>Betaproteobacteria</taxon>
        <taxon>Nitrosomonadales</taxon>
        <taxon>Sterolibacteriaceae</taxon>
        <taxon>Candidatus Methylophosphatis</taxon>
    </lineage>
</organism>
<evidence type="ECO:0000313" key="3">
    <source>
        <dbReference type="Proteomes" id="UP000807785"/>
    </source>
</evidence>
<dbReference type="AlphaFoldDB" id="A0A9D7E342"/>
<evidence type="ECO:0000256" key="1">
    <source>
        <dbReference type="SAM" id="SignalP"/>
    </source>
</evidence>
<feature type="chain" id="PRO_5038363005" description="Hexameric tyrosine-coordinated heme protein (HTHP)" evidence="1">
    <location>
        <begin position="23"/>
        <end position="103"/>
    </location>
</feature>
<gene>
    <name evidence="2" type="ORF">IPH26_22605</name>
</gene>